<name>A0A383S7P5_9ACTN</name>
<dbReference type="Gene3D" id="3.40.1140.10">
    <property type="match status" value="1"/>
</dbReference>
<dbReference type="OrthoDB" id="174137at2"/>
<dbReference type="Proteomes" id="UP000279336">
    <property type="component" value="Unassembled WGS sequence"/>
</dbReference>
<dbReference type="EMBL" id="UNQJ01000009">
    <property type="protein sequence ID" value="SYZ33582.1"/>
    <property type="molecule type" value="Genomic_DNA"/>
</dbReference>
<dbReference type="GO" id="GO:0004527">
    <property type="term" value="F:exonuclease activity"/>
    <property type="evidence" value="ECO:0007669"/>
    <property type="project" value="UniProtKB-KW"/>
</dbReference>
<accession>A0A383S7P5</accession>
<dbReference type="PANTHER" id="PTHR43941:SF1">
    <property type="entry name" value="STRUCTURAL MAINTENANCE OF CHROMOSOMES PROTEIN 2"/>
    <property type="match status" value="1"/>
</dbReference>
<reference evidence="3 6" key="3">
    <citation type="submission" date="2018-10" db="EMBL/GenBank/DDBJ databases">
        <title>Propionibacterium australiense Genome Sequencing and Assembly.</title>
        <authorList>
            <person name="Bernier A.-M."/>
            <person name="Bernard K."/>
        </authorList>
    </citation>
    <scope>NUCLEOTIDE SEQUENCE [LARGE SCALE GENOMIC DNA]</scope>
    <source>
        <strain evidence="3 6">NML98A078</strain>
    </source>
</reference>
<feature type="coiled-coil region" evidence="1">
    <location>
        <begin position="653"/>
        <end position="748"/>
    </location>
</feature>
<protein>
    <submittedName>
        <fullName evidence="4">Exonuclease SbcCD, C subunit</fullName>
    </submittedName>
</protein>
<keyword evidence="1" id="KW-0175">Coiled coil</keyword>
<dbReference type="Pfam" id="PF13558">
    <property type="entry name" value="SbcC_Walker_B"/>
    <property type="match status" value="1"/>
</dbReference>
<reference evidence="4" key="2">
    <citation type="submission" date="2018-08" db="EMBL/GenBank/DDBJ databases">
        <authorList>
            <person name="Ferrada E.E."/>
            <person name="Latorre B.A."/>
        </authorList>
    </citation>
    <scope>NUCLEOTIDE SEQUENCE [LARGE SCALE GENOMIC DNA]</scope>
    <source>
        <strain evidence="4">Propionibacterium_australiense1</strain>
    </source>
</reference>
<dbReference type="SUPFAM" id="SSF52540">
    <property type="entry name" value="P-loop containing nucleoside triphosphate hydrolases"/>
    <property type="match status" value="1"/>
</dbReference>
<evidence type="ECO:0000256" key="2">
    <source>
        <dbReference type="SAM" id="MobiDB-lite"/>
    </source>
</evidence>
<keyword evidence="4" id="KW-0269">Exonuclease</keyword>
<dbReference type="InterPro" id="IPR027417">
    <property type="entry name" value="P-loop_NTPase"/>
</dbReference>
<proteinExistence type="predicted"/>
<feature type="compositionally biased region" description="Basic and acidic residues" evidence="2">
    <location>
        <begin position="616"/>
        <end position="625"/>
    </location>
</feature>
<feature type="region of interest" description="Disordered" evidence="2">
    <location>
        <begin position="604"/>
        <end position="628"/>
    </location>
</feature>
<keyword evidence="5" id="KW-1185">Reference proteome</keyword>
<evidence type="ECO:0000313" key="5">
    <source>
        <dbReference type="Proteomes" id="UP000263928"/>
    </source>
</evidence>
<sequence>MTDATLPVPVPTDHSQWRIETLQLVNWGGFHGHHLVRFAPGSTLMSGGSGSGKSTVLDAYIALMMPSDVPFNGASNEAGGRARSAGQRNLLTYLRGKTDTARVDGSDELRDHVLRGRDGGHVWGGIAGTFVNDAQRRFTIMRLYFVKAGATVNADITTTYATFEGYCELSTLEQLAVTRFEKRSLRAVGIVPYTTLREFQDTFTTRLGIGGSDGGHKALRLLARVQGNLEVKRVDDLYKKMVLEKPITYEVADEAIAHFADLQASYDKMQDEAEKVKALQRLPELQVDLLQAEQEAALLAAIGADRDGPTPFRLWRLRTERVLLDDAVARNRDEYASWSTSVATLKSDVARLEGRLSDIAEQKRANGGDAIDARRREIESLQRDRETAYAASIKFSERTSDINLVTPETADEFAQAQRDATAFLAAYDERQADLRAEQEQFRDDLAPLTTQRRELLAERSSLQGRASSVPRRMHQARVDMAQAAGLDPEDDLPFVAELIDVLPDEEHWRKAIETTLGGVARTVLVDRKRLAHLSRTIEPIRISPRIRFVGVDLAEYRAWHGDPDHVSGKLAFKESGFSAWVQDRVSSRSLDHLCVPGPDAFTDTEPCVTPSGQTRDGNKGAHGESGDGSIIGFSNKRRLADIEARLAELDPRIRVLDDQVKQLDERLRVLAAQEHAHRYVTDQTWASIDHLGITRRIDELRDEITRLRQANSILDQLQQQEEELSGRLRQANKDLTRGEDRLDALTKEHGVLVDDTDQIQDGIDAIEQSQTAELTTDQQDYLDELFATSWDASDLKGFSSNIKGLRRALADKASDAGRRRRSAVGSMESMFTQFQQHWPDNNLGVAAESADGYRDILDRIQNEGLHERRERWRREFAAWSSDDLLRLGDAYDTAIEEIEDRLEPINHILADLPFGGKGHLQIHHRRLQNDEVQRFRKELRTLSSGLAAEVSDQQVETRFKRLAEFMARISIPEGHARSSTSQRDRFLDVRQHVFITAVCLDENGDEVATYDSLGGKSGGETQELVAFIVGSALRYQLGDEERSRPRFAPVFLDEGFVKADSEFAGRAVTAWQRLGFQLIVAGPFDKVTSLEPHMDLLLTVVKSDKGYSKVTDLPDAKGAPA</sequence>
<dbReference type="PANTHER" id="PTHR43941">
    <property type="entry name" value="STRUCTURAL MAINTENANCE OF CHROMOSOMES PROTEIN 2"/>
    <property type="match status" value="1"/>
</dbReference>
<evidence type="ECO:0000313" key="6">
    <source>
        <dbReference type="Proteomes" id="UP000279336"/>
    </source>
</evidence>
<evidence type="ECO:0000313" key="4">
    <source>
        <dbReference type="EMBL" id="SYZ33582.1"/>
    </source>
</evidence>
<dbReference type="AlphaFoldDB" id="A0A383S7P5"/>
<dbReference type="EMBL" id="RCIW01000010">
    <property type="protein sequence ID" value="RLP09675.1"/>
    <property type="molecule type" value="Genomic_DNA"/>
</dbReference>
<dbReference type="Pfam" id="PF13555">
    <property type="entry name" value="AAA_29"/>
    <property type="match status" value="1"/>
</dbReference>
<feature type="coiled-coil region" evidence="1">
    <location>
        <begin position="252"/>
        <end position="295"/>
    </location>
</feature>
<reference evidence="5" key="1">
    <citation type="submission" date="2018-08" db="EMBL/GenBank/DDBJ databases">
        <authorList>
            <person name="Hornung B."/>
        </authorList>
    </citation>
    <scope>NUCLEOTIDE SEQUENCE [LARGE SCALE GENOMIC DNA]</scope>
</reference>
<keyword evidence="4" id="KW-0540">Nuclease</keyword>
<evidence type="ECO:0000313" key="3">
    <source>
        <dbReference type="EMBL" id="RLP09675.1"/>
    </source>
</evidence>
<evidence type="ECO:0000256" key="1">
    <source>
        <dbReference type="SAM" id="Coils"/>
    </source>
</evidence>
<keyword evidence="4" id="KW-0378">Hydrolase</keyword>
<dbReference type="Proteomes" id="UP000263928">
    <property type="component" value="Unassembled WGS sequence"/>
</dbReference>
<dbReference type="RefSeq" id="WP_119161919.1">
    <property type="nucleotide sequence ID" value="NZ_LR134442.1"/>
</dbReference>
<organism evidence="4 5">
    <name type="scientific">Propionibacterium australiense</name>
    <dbReference type="NCBI Taxonomy" id="119981"/>
    <lineage>
        <taxon>Bacteria</taxon>
        <taxon>Bacillati</taxon>
        <taxon>Actinomycetota</taxon>
        <taxon>Actinomycetes</taxon>
        <taxon>Propionibacteriales</taxon>
        <taxon>Propionibacteriaceae</taxon>
        <taxon>Propionibacterium</taxon>
    </lineage>
</organism>
<gene>
    <name evidence="3" type="ORF">D7U36_07750</name>
    <name evidence="4" type="ORF">PROPAUS_1501</name>
</gene>